<feature type="compositionally biased region" description="Basic and acidic residues" evidence="8">
    <location>
        <begin position="453"/>
        <end position="463"/>
    </location>
</feature>
<keyword evidence="4 7" id="KW-0863">Zinc-finger</keyword>
<feature type="compositionally biased region" description="Basic and acidic residues" evidence="8">
    <location>
        <begin position="300"/>
        <end position="311"/>
    </location>
</feature>
<feature type="compositionally biased region" description="Basic and acidic residues" evidence="8">
    <location>
        <begin position="995"/>
        <end position="1019"/>
    </location>
</feature>
<gene>
    <name evidence="10" type="ORF">ODALV1_LOCUS29598</name>
</gene>
<dbReference type="PROSITE" id="PS00028">
    <property type="entry name" value="ZINC_FINGER_C2H2_1"/>
    <property type="match status" value="5"/>
</dbReference>
<dbReference type="PANTHER" id="PTHR24376:SF235">
    <property type="entry name" value="C2H2-TYPE DOMAIN-CONTAINING PROTEIN"/>
    <property type="match status" value="1"/>
</dbReference>
<keyword evidence="6" id="KW-0539">Nucleus</keyword>
<evidence type="ECO:0000256" key="5">
    <source>
        <dbReference type="ARBA" id="ARBA00022833"/>
    </source>
</evidence>
<evidence type="ECO:0000256" key="8">
    <source>
        <dbReference type="SAM" id="MobiDB-lite"/>
    </source>
</evidence>
<feature type="compositionally biased region" description="Basic and acidic residues" evidence="8">
    <location>
        <begin position="137"/>
        <end position="153"/>
    </location>
</feature>
<feature type="region of interest" description="Disordered" evidence="8">
    <location>
        <begin position="329"/>
        <end position="495"/>
    </location>
</feature>
<feature type="compositionally biased region" description="Basic and acidic residues" evidence="8">
    <location>
        <begin position="14"/>
        <end position="23"/>
    </location>
</feature>
<evidence type="ECO:0000256" key="2">
    <source>
        <dbReference type="ARBA" id="ARBA00022723"/>
    </source>
</evidence>
<dbReference type="PANTHER" id="PTHR24376">
    <property type="entry name" value="ZINC FINGER PROTEIN"/>
    <property type="match status" value="1"/>
</dbReference>
<dbReference type="SUPFAM" id="SSF57667">
    <property type="entry name" value="beta-beta-alpha zinc fingers"/>
    <property type="match status" value="4"/>
</dbReference>
<reference evidence="10 11" key="1">
    <citation type="submission" date="2024-08" db="EMBL/GenBank/DDBJ databases">
        <authorList>
            <person name="Cucini C."/>
            <person name="Frati F."/>
        </authorList>
    </citation>
    <scope>NUCLEOTIDE SEQUENCE [LARGE SCALE GENOMIC DNA]</scope>
</reference>
<feature type="region of interest" description="Disordered" evidence="8">
    <location>
        <begin position="1"/>
        <end position="172"/>
    </location>
</feature>
<feature type="domain" description="C2H2-type" evidence="9">
    <location>
        <begin position="616"/>
        <end position="644"/>
    </location>
</feature>
<dbReference type="Proteomes" id="UP001642540">
    <property type="component" value="Unassembled WGS sequence"/>
</dbReference>
<proteinExistence type="predicted"/>
<feature type="compositionally biased region" description="Basic residues" evidence="8">
    <location>
        <begin position="978"/>
        <end position="994"/>
    </location>
</feature>
<evidence type="ECO:0000256" key="1">
    <source>
        <dbReference type="ARBA" id="ARBA00004123"/>
    </source>
</evidence>
<comment type="subcellular location">
    <subcellularLocation>
        <location evidence="1">Nucleus</location>
    </subcellularLocation>
</comment>
<feature type="compositionally biased region" description="Basic and acidic residues" evidence="8">
    <location>
        <begin position="280"/>
        <end position="292"/>
    </location>
</feature>
<feature type="domain" description="C2H2-type" evidence="9">
    <location>
        <begin position="567"/>
        <end position="595"/>
    </location>
</feature>
<evidence type="ECO:0000256" key="6">
    <source>
        <dbReference type="ARBA" id="ARBA00023242"/>
    </source>
</evidence>
<feature type="compositionally biased region" description="Low complexity" evidence="8">
    <location>
        <begin position="403"/>
        <end position="413"/>
    </location>
</feature>
<feature type="compositionally biased region" description="Basic residues" evidence="8">
    <location>
        <begin position="66"/>
        <end position="78"/>
    </location>
</feature>
<sequence length="1083" mass="126993">MDSSRSASRRLKRKKEESESIKNEDDEESQPNSVQKIYITSPIANTPASSKEDENSDCDLVQKCNTSRKKKNTSASRIRQKEKNRQKRALESPGEKEARLKKEREYRRKQIASLSQEEIMKKRLTDAERVRKIRANQTEEKKEEQRRKQRELNKYFQQKRKANETEAEKEERLRRSRANVYFAWEAKKASLTPEEVEHAEFQLKMKNYLKYVAWKAKFTPEEWEEKKKQKSEAKHMRLISLLPDERRKKAEKDRAYVESIPLEKKRENYRKAAKKVTKKLQQDPVKRKEYNERKKKYQREKRAKETPEERHKRQLRCKIWNAKRKAKIEMEKEGGLTKVEMERRLEEVKREVEEKDRLKRETKPLNKSKNKPQKKGRKPKKKKTTKKSKKEVQKVEDCPSPSPLQQEPPQQEEQFLEENSQPIPPPVSPHSETFSEEEYHCAYNEPDDDDYHDDVKDEIKPENPPEEYDGQAQANPTSQPYTPSCDYSEADQEQKQIQPPLNIKTVEEKRSTTEVEISPHSLREENNSVGLEKRAVLICEECGTCLYPRSMKLHNHLFHNPSKISSYKCPKCNKEFATPRSLWNHYLNLHGEEKNVLPKEPCDSSAVSSSSRGGPFICEQCGKEYKHKADCEAHVKRVHLEQRIFCEVCGKEEQTQGKLWRHKIAKHPELDTPPPKGMIICQYCSEPVLRSLPQHVKKVHPDQYQEFISNSSPKKKQTRKRIKCVECDKEFRMDDLKRHMRNIHGQGSNAIPCQHCGKKFKDRLQLTEHMSRVKAIESFDRKVDAMKLISEKKDEDGSTLLFCSLCDEKLFSRNEMRGHLLSTHLEVFEKLSKENDDGLSPSWKCVECLEGPCFDTEQLFYSHVKSSHPEKTSYCSQLNCQKLFRNRVSLRAHHGEEHPHAKFRNPLCFENATYRRPRHCCASCPESFLTKSELREHVKTLHPEAYWPCPHCQLLFYTEEQLADKHLAICRRNPDTRRPKKVAIKGGGKGRKKLQKETSDKDETASEPFDCGKKKEAVRTKPSQASRIRSSSRSNANTKTVKLGVKVELNNFILDDHKLEKDVKVMLVRLTKQQLEYYGCGSE</sequence>
<feature type="region of interest" description="Disordered" evidence="8">
    <location>
        <begin position="978"/>
        <end position="1037"/>
    </location>
</feature>
<dbReference type="InterPro" id="IPR013087">
    <property type="entry name" value="Znf_C2H2_type"/>
</dbReference>
<comment type="caution">
    <text evidence="10">The sequence shown here is derived from an EMBL/GenBank/DDBJ whole genome shotgun (WGS) entry which is preliminary data.</text>
</comment>
<dbReference type="Pfam" id="PF00096">
    <property type="entry name" value="zf-C2H2"/>
    <property type="match status" value="3"/>
</dbReference>
<protein>
    <recommendedName>
        <fullName evidence="9">C2H2-type domain-containing protein</fullName>
    </recommendedName>
</protein>
<feature type="compositionally biased region" description="Basic and acidic residues" evidence="8">
    <location>
        <begin position="329"/>
        <end position="364"/>
    </location>
</feature>
<dbReference type="Gene3D" id="3.30.160.60">
    <property type="entry name" value="Classic Zinc Finger"/>
    <property type="match status" value="4"/>
</dbReference>
<evidence type="ECO:0000313" key="11">
    <source>
        <dbReference type="Proteomes" id="UP001642540"/>
    </source>
</evidence>
<dbReference type="SMART" id="SM00355">
    <property type="entry name" value="ZnF_C2H2"/>
    <property type="match status" value="11"/>
</dbReference>
<feature type="compositionally biased region" description="Basic and acidic residues" evidence="8">
    <location>
        <begin position="161"/>
        <end position="172"/>
    </location>
</feature>
<feature type="compositionally biased region" description="Basic and acidic residues" evidence="8">
    <location>
        <begin position="118"/>
        <end position="130"/>
    </location>
</feature>
<feature type="domain" description="C2H2-type" evidence="9">
    <location>
        <begin position="919"/>
        <end position="942"/>
    </location>
</feature>
<feature type="compositionally biased region" description="Polar residues" evidence="8">
    <location>
        <begin position="472"/>
        <end position="482"/>
    </location>
</feature>
<dbReference type="PROSITE" id="PS50157">
    <property type="entry name" value="ZINC_FINGER_C2H2_2"/>
    <property type="match status" value="4"/>
</dbReference>
<feature type="domain" description="C2H2-type" evidence="9">
    <location>
        <begin position="751"/>
        <end position="782"/>
    </location>
</feature>
<evidence type="ECO:0000256" key="3">
    <source>
        <dbReference type="ARBA" id="ARBA00022737"/>
    </source>
</evidence>
<evidence type="ECO:0000256" key="4">
    <source>
        <dbReference type="ARBA" id="ARBA00022771"/>
    </source>
</evidence>
<evidence type="ECO:0000313" key="10">
    <source>
        <dbReference type="EMBL" id="CAL8143463.1"/>
    </source>
</evidence>
<evidence type="ECO:0000256" key="7">
    <source>
        <dbReference type="PROSITE-ProRule" id="PRU00042"/>
    </source>
</evidence>
<dbReference type="EMBL" id="CAXLJM020000157">
    <property type="protein sequence ID" value="CAL8143463.1"/>
    <property type="molecule type" value="Genomic_DNA"/>
</dbReference>
<keyword evidence="3" id="KW-0677">Repeat</keyword>
<feature type="region of interest" description="Disordered" evidence="8">
    <location>
        <begin position="269"/>
        <end position="314"/>
    </location>
</feature>
<feature type="compositionally biased region" description="Basic and acidic residues" evidence="8">
    <location>
        <begin position="79"/>
        <end position="108"/>
    </location>
</feature>
<keyword evidence="5" id="KW-0862">Zinc</keyword>
<evidence type="ECO:0000259" key="9">
    <source>
        <dbReference type="PROSITE" id="PS50157"/>
    </source>
</evidence>
<dbReference type="InterPro" id="IPR036236">
    <property type="entry name" value="Znf_C2H2_sf"/>
</dbReference>
<organism evidence="10 11">
    <name type="scientific">Orchesella dallaii</name>
    <dbReference type="NCBI Taxonomy" id="48710"/>
    <lineage>
        <taxon>Eukaryota</taxon>
        <taxon>Metazoa</taxon>
        <taxon>Ecdysozoa</taxon>
        <taxon>Arthropoda</taxon>
        <taxon>Hexapoda</taxon>
        <taxon>Collembola</taxon>
        <taxon>Entomobryomorpha</taxon>
        <taxon>Entomobryoidea</taxon>
        <taxon>Orchesellidae</taxon>
        <taxon>Orchesellinae</taxon>
        <taxon>Orchesella</taxon>
    </lineage>
</organism>
<feature type="compositionally biased region" description="Basic residues" evidence="8">
    <location>
        <begin position="366"/>
        <end position="389"/>
    </location>
</feature>
<keyword evidence="11" id="KW-1185">Reference proteome</keyword>
<name>A0ABP1S4H6_9HEXA</name>
<keyword evidence="2" id="KW-0479">Metal-binding</keyword>
<accession>A0ABP1S4H6</accession>